<protein>
    <recommendedName>
        <fullName evidence="8">Methyltransferase</fullName>
    </recommendedName>
</protein>
<dbReference type="Gene3D" id="1.10.10.10">
    <property type="entry name" value="Winged helix-like DNA-binding domain superfamily/Winged helix DNA-binding domain"/>
    <property type="match status" value="1"/>
</dbReference>
<keyword evidence="3" id="KW-0949">S-adenosyl-L-methionine</keyword>
<dbReference type="Pfam" id="PF00891">
    <property type="entry name" value="Methyltransf_2"/>
    <property type="match status" value="1"/>
</dbReference>
<gene>
    <name evidence="6" type="ORF">GCM10009560_53920</name>
</gene>
<dbReference type="InterPro" id="IPR036388">
    <property type="entry name" value="WH-like_DNA-bd_sf"/>
</dbReference>
<dbReference type="CDD" id="cd02440">
    <property type="entry name" value="AdoMet_MTases"/>
    <property type="match status" value="1"/>
</dbReference>
<keyword evidence="2" id="KW-0808">Transferase</keyword>
<dbReference type="Gene3D" id="3.40.50.150">
    <property type="entry name" value="Vaccinia Virus protein VP39"/>
    <property type="match status" value="1"/>
</dbReference>
<dbReference type="RefSeq" id="WP_343952839.1">
    <property type="nucleotide sequence ID" value="NZ_BAAAHQ010000031.1"/>
</dbReference>
<sequence length="337" mass="36720">MDRRQLFAMMKAYHRTSLLRAAVDLDVFTHLADGPAAPGEVAVRVGADARGTRILLNALAAVRLAETDGTRFWLTEAHADLLVPGRPGYAAGMVHVFAGDREWEAHRRIAEAVRHGGSVLAENAETAGYAFWEDFARHADVVAEPTAELLADTLKPWATDRAELDVLDVACGHGIYGYTAAKRYPQARVWSLDWANVLDEAHKHAVRLGVADRVERIAGDMFDTPLGGPYDLVLVTNVLHHFSAERAAELLARAASVLKPDGRLGIVGFTTSGRTPAQDPAPYLFDLLMLAWTAQGEVHSEQTYERLLAEAGLRIIANEPVDRPGIDFHVLLAGRAA</sequence>
<dbReference type="SUPFAM" id="SSF46785">
    <property type="entry name" value="Winged helix' DNA-binding domain"/>
    <property type="match status" value="1"/>
</dbReference>
<dbReference type="PROSITE" id="PS51683">
    <property type="entry name" value="SAM_OMT_II"/>
    <property type="match status" value="1"/>
</dbReference>
<dbReference type="InterPro" id="IPR001077">
    <property type="entry name" value="COMT_C"/>
</dbReference>
<comment type="caution">
    <text evidence="6">The sequence shown here is derived from an EMBL/GenBank/DDBJ whole genome shotgun (WGS) entry which is preliminary data.</text>
</comment>
<reference evidence="7" key="1">
    <citation type="journal article" date="2019" name="Int. J. Syst. Evol. Microbiol.">
        <title>The Global Catalogue of Microorganisms (GCM) 10K type strain sequencing project: providing services to taxonomists for standard genome sequencing and annotation.</title>
        <authorList>
            <consortium name="The Broad Institute Genomics Platform"/>
            <consortium name="The Broad Institute Genome Sequencing Center for Infectious Disease"/>
            <person name="Wu L."/>
            <person name="Ma J."/>
        </authorList>
    </citation>
    <scope>NUCLEOTIDE SEQUENCE [LARGE SCALE GENOMIC DNA]</scope>
    <source>
        <strain evidence="7">JCM 11136</strain>
    </source>
</reference>
<evidence type="ECO:0000259" key="4">
    <source>
        <dbReference type="Pfam" id="PF00891"/>
    </source>
</evidence>
<feature type="domain" description="O-methyltransferase dimerisation" evidence="5">
    <location>
        <begin position="9"/>
        <end position="82"/>
    </location>
</feature>
<dbReference type="SUPFAM" id="SSF53335">
    <property type="entry name" value="S-adenosyl-L-methionine-dependent methyltransferases"/>
    <property type="match status" value="1"/>
</dbReference>
<organism evidence="6 7">
    <name type="scientific">Nonomuraea longicatena</name>
    <dbReference type="NCBI Taxonomy" id="83682"/>
    <lineage>
        <taxon>Bacteria</taxon>
        <taxon>Bacillati</taxon>
        <taxon>Actinomycetota</taxon>
        <taxon>Actinomycetes</taxon>
        <taxon>Streptosporangiales</taxon>
        <taxon>Streptosporangiaceae</taxon>
        <taxon>Nonomuraea</taxon>
    </lineage>
</organism>
<dbReference type="InterPro" id="IPR036390">
    <property type="entry name" value="WH_DNA-bd_sf"/>
</dbReference>
<accession>A0ABP4AV97</accession>
<dbReference type="PANTHER" id="PTHR43712:SF2">
    <property type="entry name" value="O-METHYLTRANSFERASE CICE"/>
    <property type="match status" value="1"/>
</dbReference>
<dbReference type="Pfam" id="PF08100">
    <property type="entry name" value="Dimerisation"/>
    <property type="match status" value="1"/>
</dbReference>
<evidence type="ECO:0008006" key="8">
    <source>
        <dbReference type="Google" id="ProtNLM"/>
    </source>
</evidence>
<dbReference type="Proteomes" id="UP001501578">
    <property type="component" value="Unassembled WGS sequence"/>
</dbReference>
<evidence type="ECO:0000256" key="3">
    <source>
        <dbReference type="ARBA" id="ARBA00022691"/>
    </source>
</evidence>
<dbReference type="InterPro" id="IPR016461">
    <property type="entry name" value="COMT-like"/>
</dbReference>
<evidence type="ECO:0000313" key="6">
    <source>
        <dbReference type="EMBL" id="GAA0941734.1"/>
    </source>
</evidence>
<dbReference type="PANTHER" id="PTHR43712">
    <property type="entry name" value="PUTATIVE (AFU_ORTHOLOGUE AFUA_4G14580)-RELATED"/>
    <property type="match status" value="1"/>
</dbReference>
<evidence type="ECO:0000259" key="5">
    <source>
        <dbReference type="Pfam" id="PF08100"/>
    </source>
</evidence>
<name>A0ABP4AV97_9ACTN</name>
<feature type="domain" description="O-methyltransferase C-terminal" evidence="4">
    <location>
        <begin position="166"/>
        <end position="313"/>
    </location>
</feature>
<evidence type="ECO:0000256" key="2">
    <source>
        <dbReference type="ARBA" id="ARBA00022679"/>
    </source>
</evidence>
<keyword evidence="7" id="KW-1185">Reference proteome</keyword>
<dbReference type="InterPro" id="IPR012967">
    <property type="entry name" value="COMT_dimerisation"/>
</dbReference>
<dbReference type="PIRSF" id="PIRSF005739">
    <property type="entry name" value="O-mtase"/>
    <property type="match status" value="1"/>
</dbReference>
<proteinExistence type="predicted"/>
<evidence type="ECO:0000256" key="1">
    <source>
        <dbReference type="ARBA" id="ARBA00022603"/>
    </source>
</evidence>
<keyword evidence="1" id="KW-0489">Methyltransferase</keyword>
<dbReference type="InterPro" id="IPR029063">
    <property type="entry name" value="SAM-dependent_MTases_sf"/>
</dbReference>
<dbReference type="EMBL" id="BAAAHQ010000031">
    <property type="protein sequence ID" value="GAA0941734.1"/>
    <property type="molecule type" value="Genomic_DNA"/>
</dbReference>
<evidence type="ECO:0000313" key="7">
    <source>
        <dbReference type="Proteomes" id="UP001501578"/>
    </source>
</evidence>